<reference evidence="1 2" key="1">
    <citation type="submission" date="2023-07" db="EMBL/GenBank/DDBJ databases">
        <title>Sorghum-associated microbial communities from plants grown in Nebraska, USA.</title>
        <authorList>
            <person name="Schachtman D."/>
        </authorList>
    </citation>
    <scope>NUCLEOTIDE SEQUENCE [LARGE SCALE GENOMIC DNA]</scope>
    <source>
        <strain evidence="1 2">2980</strain>
    </source>
</reference>
<organism evidence="1 2">
    <name type="scientific">Microbacterium resistens</name>
    <dbReference type="NCBI Taxonomy" id="156977"/>
    <lineage>
        <taxon>Bacteria</taxon>
        <taxon>Bacillati</taxon>
        <taxon>Actinomycetota</taxon>
        <taxon>Actinomycetes</taxon>
        <taxon>Micrococcales</taxon>
        <taxon>Microbacteriaceae</taxon>
        <taxon>Microbacterium</taxon>
    </lineage>
</organism>
<dbReference type="EMBL" id="JAVDUM010000001">
    <property type="protein sequence ID" value="MDR6865497.1"/>
    <property type="molecule type" value="Genomic_DNA"/>
</dbReference>
<keyword evidence="2" id="KW-1185">Reference proteome</keyword>
<evidence type="ECO:0000313" key="1">
    <source>
        <dbReference type="EMBL" id="MDR6865497.1"/>
    </source>
</evidence>
<dbReference type="RefSeq" id="WP_310016499.1">
    <property type="nucleotide sequence ID" value="NZ_JAVDUM010000001.1"/>
</dbReference>
<proteinExistence type="predicted"/>
<comment type="caution">
    <text evidence="1">The sequence shown here is derived from an EMBL/GenBank/DDBJ whole genome shotgun (WGS) entry which is preliminary data.</text>
</comment>
<accession>A0ABU1S7B4</accession>
<dbReference type="Proteomes" id="UP001259347">
    <property type="component" value="Unassembled WGS sequence"/>
</dbReference>
<protein>
    <submittedName>
        <fullName evidence="1">Uncharacterized protein</fullName>
    </submittedName>
</protein>
<name>A0ABU1S7B4_9MICO</name>
<sequence length="90" mass="10482">MNHQEFMQRMMDLGYSNQEVDRLIWISVDGVESNLTQREYNFVPVGDGLYEVFLPSDRRGYFKASVSYGVPFVGSLEEAYLWVYKDRAGL</sequence>
<evidence type="ECO:0000313" key="2">
    <source>
        <dbReference type="Proteomes" id="UP001259347"/>
    </source>
</evidence>
<gene>
    <name evidence="1" type="ORF">J2Y69_000079</name>
</gene>